<dbReference type="PANTHER" id="PTHR36842:SF1">
    <property type="entry name" value="PROTEIN TOLB"/>
    <property type="match status" value="1"/>
</dbReference>
<dbReference type="GO" id="GO:0019867">
    <property type="term" value="C:outer membrane"/>
    <property type="evidence" value="ECO:0007669"/>
    <property type="project" value="InterPro"/>
</dbReference>
<dbReference type="Proteomes" id="UP000185812">
    <property type="component" value="Unassembled WGS sequence"/>
</dbReference>
<dbReference type="Pfam" id="PF01103">
    <property type="entry name" value="Omp85"/>
    <property type="match status" value="1"/>
</dbReference>
<protein>
    <submittedName>
        <fullName evidence="5">WD40-like Beta Propeller Repeat</fullName>
    </submittedName>
</protein>
<proteinExistence type="inferred from homology"/>
<dbReference type="OrthoDB" id="9815657at2"/>
<accession>A0A1M6UHI7</accession>
<dbReference type="InterPro" id="IPR011042">
    <property type="entry name" value="6-blade_b-propeller_TolB-like"/>
</dbReference>
<dbReference type="RefSeq" id="WP_072715547.1">
    <property type="nucleotide sequence ID" value="NZ_FRAU01000005.1"/>
</dbReference>
<gene>
    <name evidence="5" type="ORF">SAMN04488087_1709</name>
</gene>
<dbReference type="AlphaFoldDB" id="A0A1M6UHI7"/>
<reference evidence="6" key="1">
    <citation type="submission" date="2016-11" db="EMBL/GenBank/DDBJ databases">
        <authorList>
            <person name="Varghese N."/>
            <person name="Submissions S."/>
        </authorList>
    </citation>
    <scope>NUCLEOTIDE SEQUENCE [LARGE SCALE GENOMIC DNA]</scope>
    <source>
        <strain evidence="6">DSM 22212</strain>
    </source>
</reference>
<sequence length="1029" mass="115573">MHAFRIAGLLLLLIGWTLPAWAQYFGRNKVQYETFDWKVLRTPHFEIYYYPQEEVAVRDAARMAERWYQRHSRTFLHEFGERKPIIFYADDADFHQTNAISGEIGEGTGGVTESIKERVIMPFTGIYRENDHVLGHELVHSFQYDIALNRSDSLSRFALALLPLWLVEGMAEYLSVGRHDPHTAMWLRDAALRDDLPTIRQLTRDLRYFPYRYGQAYLAYIGGKYGDQAVTDLYKLGGIVGVDTAIVLTLGITPDSLSREWIQAVKQTYLPLLKDRTPPEQAGRKVLAPDLDAGEINLAPALSPDGRYVAFLSERDLFTIDLFVADAETGKVLRRLSSSASDPHFDAIRFINSSGSWSPDGQRFAFITFARGNNEIAIWNLRKGKLERRIAVEGVGAIHNLAWSPDGRTIAFSGLSGGISDLYLLDLKTNQVRKLTDDRYADLQPAWSPDGRTIAFVSDRGPDGTDFEILRYGHERLALLDLETGNVRVLRPFQHGQQINPQFSPDGRSLYFISNHDGFKDIYRMDLSTGAVYRITKLQTGVSGITSISPAMSVAAQNGRMVFSVFTDNKYLVFALEPHELQGDPVTPGTDQGIASAGVLPPLQPPTQGLVSNYLNDPLTGLPDELTLRPQPYRRRLQLDYIAPPTFGATVGGPFGTLIAGGVGFFFSDMLGDQQLAVVAQANGTFKDIGGQIVYINQGGRMNYGLLGSHIPLLFGYAYFRPACFDPATELTVPCYVQILQRIYIQQVSALGYYPLNSTQRFELQIGFQRYGFDYDAEIYYLYGAGFRRDTENLDAPKPIYFFQVSGAFVGDFSFFGFTSPVRGSRYRLEISPLTGTERFVRVLIDGRKYFFFRPLTFAVRLTHVGNYGARPQRPGELSFAQEYLGYGSTPTFVRGYSFYSLEPDECTPARNGETLCAEALRLIGTHVAVASAELRIPLFGTERFGLFNFPYLPTELSLFADAGVAWSKGDLPTWKFARYSPDRVPVFSTGISTRFNILGAMVLELFYVYPFQRPYKGWHLGAQLVPGW</sequence>
<dbReference type="SUPFAM" id="SSF82171">
    <property type="entry name" value="DPP6 N-terminal domain-like"/>
    <property type="match status" value="1"/>
</dbReference>
<evidence type="ECO:0000313" key="5">
    <source>
        <dbReference type="EMBL" id="SHK68682.1"/>
    </source>
</evidence>
<dbReference type="Pfam" id="PF07676">
    <property type="entry name" value="PD40"/>
    <property type="match status" value="5"/>
</dbReference>
<organism evidence="5 6">
    <name type="scientific">Rhodothermus profundi</name>
    <dbReference type="NCBI Taxonomy" id="633813"/>
    <lineage>
        <taxon>Bacteria</taxon>
        <taxon>Pseudomonadati</taxon>
        <taxon>Rhodothermota</taxon>
        <taxon>Rhodothermia</taxon>
        <taxon>Rhodothermales</taxon>
        <taxon>Rhodothermaceae</taxon>
        <taxon>Rhodothermus</taxon>
    </lineage>
</organism>
<comment type="similarity">
    <text evidence="2">Belongs to the TolB family.</text>
</comment>
<dbReference type="STRING" id="633813.SAMN04488087_1709"/>
<name>A0A1M6UHI7_9BACT</name>
<comment type="subcellular location">
    <subcellularLocation>
        <location evidence="1">Membrane</location>
    </subcellularLocation>
</comment>
<dbReference type="InterPro" id="IPR000184">
    <property type="entry name" value="Bac_surfAg_D15"/>
</dbReference>
<dbReference type="Gene3D" id="2.120.10.30">
    <property type="entry name" value="TolB, C-terminal domain"/>
    <property type="match status" value="2"/>
</dbReference>
<dbReference type="InterPro" id="IPR011659">
    <property type="entry name" value="WD40"/>
</dbReference>
<keyword evidence="6" id="KW-1185">Reference proteome</keyword>
<dbReference type="Gene3D" id="2.40.160.50">
    <property type="entry name" value="membrane protein fhac: a member of the omp85/tpsb transporter family"/>
    <property type="match status" value="1"/>
</dbReference>
<evidence type="ECO:0000256" key="2">
    <source>
        <dbReference type="ARBA" id="ARBA00009820"/>
    </source>
</evidence>
<keyword evidence="3" id="KW-0472">Membrane</keyword>
<feature type="domain" description="Bacterial surface antigen (D15)" evidence="4">
    <location>
        <begin position="824"/>
        <end position="996"/>
    </location>
</feature>
<evidence type="ECO:0000256" key="3">
    <source>
        <dbReference type="ARBA" id="ARBA00023136"/>
    </source>
</evidence>
<evidence type="ECO:0000256" key="1">
    <source>
        <dbReference type="ARBA" id="ARBA00004370"/>
    </source>
</evidence>
<evidence type="ECO:0000313" key="6">
    <source>
        <dbReference type="Proteomes" id="UP000185812"/>
    </source>
</evidence>
<evidence type="ECO:0000259" key="4">
    <source>
        <dbReference type="Pfam" id="PF01103"/>
    </source>
</evidence>
<dbReference type="PANTHER" id="PTHR36842">
    <property type="entry name" value="PROTEIN TOLB HOMOLOG"/>
    <property type="match status" value="1"/>
</dbReference>
<dbReference type="EMBL" id="FRAU01000005">
    <property type="protein sequence ID" value="SHK68682.1"/>
    <property type="molecule type" value="Genomic_DNA"/>
</dbReference>